<sequence>AVFVLSAEFGIKEPFPVNVHVLKHMPTQISCVAFDDNDTAPVMPEKILFIRKTRFNVYTTLTPTENIYFTNRTEGKSRLVICTPHMSNIHNTQTDGPLDDYEYEIFSISSSARSLVGHDIDIVFMLSGNEVPQVETTKVNVLQHGDAVTIKCIVKDTGSRTTKVKRIAWFKDGEMRKENPQEPRHTIDPMVISSAQAAHGGNYTCHLEVTVRGNIDLNISDTTQVQIAPWFEKKEGESLTKEEGDNVTMKCSAQGFPLMVEWKVMFSNKETVLPCIDSSKDERYKVARRGVYSPYVLTITNVSHEDTGNYYCCLSSGCSVDVEKCQKFTLAVTDDTEWVNGALVTLASQRAVIFAITAFAVLFYHF</sequence>
<feature type="non-terminal residue" evidence="3">
    <location>
        <position position="1"/>
    </location>
</feature>
<feature type="domain" description="Ig-like" evidence="2">
    <location>
        <begin position="132"/>
        <end position="216"/>
    </location>
</feature>
<dbReference type="EMBL" id="CALNXI010001264">
    <property type="protein sequence ID" value="CAH3162465.1"/>
    <property type="molecule type" value="Genomic_DNA"/>
</dbReference>
<feature type="domain" description="Ig-like" evidence="2">
    <location>
        <begin position="229"/>
        <end position="329"/>
    </location>
</feature>
<evidence type="ECO:0000313" key="3">
    <source>
        <dbReference type="EMBL" id="CAH3162465.1"/>
    </source>
</evidence>
<dbReference type="Gene3D" id="2.60.40.10">
    <property type="entry name" value="Immunoglobulins"/>
    <property type="match status" value="2"/>
</dbReference>
<dbReference type="PANTHER" id="PTHR10075:SF14">
    <property type="entry name" value="CELL ADHESION MOLECULE DSCAM2-RELATED"/>
    <property type="match status" value="1"/>
</dbReference>
<comment type="caution">
    <text evidence="3">The sequence shown here is derived from an EMBL/GenBank/DDBJ whole genome shotgun (WGS) entry which is preliminary data.</text>
</comment>
<dbReference type="InterPro" id="IPR036179">
    <property type="entry name" value="Ig-like_dom_sf"/>
</dbReference>
<organism evidence="3 4">
    <name type="scientific">Porites evermanni</name>
    <dbReference type="NCBI Taxonomy" id="104178"/>
    <lineage>
        <taxon>Eukaryota</taxon>
        <taxon>Metazoa</taxon>
        <taxon>Cnidaria</taxon>
        <taxon>Anthozoa</taxon>
        <taxon>Hexacorallia</taxon>
        <taxon>Scleractinia</taxon>
        <taxon>Fungiina</taxon>
        <taxon>Poritidae</taxon>
        <taxon>Porites</taxon>
    </lineage>
</organism>
<dbReference type="InterPro" id="IPR007110">
    <property type="entry name" value="Ig-like_dom"/>
</dbReference>
<evidence type="ECO:0000256" key="1">
    <source>
        <dbReference type="ARBA" id="ARBA00023319"/>
    </source>
</evidence>
<dbReference type="PROSITE" id="PS50835">
    <property type="entry name" value="IG_LIKE"/>
    <property type="match status" value="2"/>
</dbReference>
<keyword evidence="1" id="KW-0393">Immunoglobulin domain</keyword>
<dbReference type="SUPFAM" id="SSF48726">
    <property type="entry name" value="Immunoglobulin"/>
    <property type="match status" value="2"/>
</dbReference>
<accession>A0ABN8QEI8</accession>
<dbReference type="Proteomes" id="UP001159427">
    <property type="component" value="Unassembled WGS sequence"/>
</dbReference>
<proteinExistence type="predicted"/>
<protein>
    <recommendedName>
        <fullName evidence="2">Ig-like domain-containing protein</fullName>
    </recommendedName>
</protein>
<dbReference type="SMART" id="SM00409">
    <property type="entry name" value="IG"/>
    <property type="match status" value="2"/>
</dbReference>
<gene>
    <name evidence="3" type="ORF">PEVE_00004282</name>
</gene>
<keyword evidence="4" id="KW-1185">Reference proteome</keyword>
<dbReference type="PANTHER" id="PTHR10075">
    <property type="entry name" value="BASIGIN RELATED"/>
    <property type="match status" value="1"/>
</dbReference>
<evidence type="ECO:0000259" key="2">
    <source>
        <dbReference type="PROSITE" id="PS50835"/>
    </source>
</evidence>
<name>A0ABN8QEI8_9CNID</name>
<evidence type="ECO:0000313" key="4">
    <source>
        <dbReference type="Proteomes" id="UP001159427"/>
    </source>
</evidence>
<dbReference type="Pfam" id="PF13895">
    <property type="entry name" value="Ig_2"/>
    <property type="match status" value="1"/>
</dbReference>
<dbReference type="InterPro" id="IPR003599">
    <property type="entry name" value="Ig_sub"/>
</dbReference>
<dbReference type="Pfam" id="PF13927">
    <property type="entry name" value="Ig_3"/>
    <property type="match status" value="1"/>
</dbReference>
<dbReference type="InterPro" id="IPR013783">
    <property type="entry name" value="Ig-like_fold"/>
</dbReference>
<reference evidence="3 4" key="1">
    <citation type="submission" date="2022-05" db="EMBL/GenBank/DDBJ databases">
        <authorList>
            <consortium name="Genoscope - CEA"/>
            <person name="William W."/>
        </authorList>
    </citation>
    <scope>NUCLEOTIDE SEQUENCE [LARGE SCALE GENOMIC DNA]</scope>
</reference>